<keyword evidence="1" id="KW-0812">Transmembrane</keyword>
<reference evidence="2 3" key="1">
    <citation type="journal article" date="2020" name="Syst. Appl. Microbiol.">
        <title>Arthrospiribacter ruber gen. nov., sp. nov., a novel bacterium isolated from Arthrospira cultures.</title>
        <authorList>
            <person name="Waleron M."/>
            <person name="Misztak A."/>
            <person name="Waleron M.M."/>
            <person name="Furmaniak M."/>
            <person name="Mrozik A."/>
            <person name="Waleron K."/>
        </authorList>
    </citation>
    <scope>NUCLEOTIDE SEQUENCE [LARGE SCALE GENOMIC DNA]</scope>
    <source>
        <strain evidence="2 3">DPMB0001</strain>
    </source>
</reference>
<dbReference type="Proteomes" id="UP000727490">
    <property type="component" value="Unassembled WGS sequence"/>
</dbReference>
<dbReference type="AlphaFoldDB" id="A0A951MCW7"/>
<name>A0A951MCW7_9BACT</name>
<organism evidence="2 3">
    <name type="scientific">Arthrospiribacter ruber</name>
    <dbReference type="NCBI Taxonomy" id="2487934"/>
    <lineage>
        <taxon>Bacteria</taxon>
        <taxon>Pseudomonadati</taxon>
        <taxon>Bacteroidota</taxon>
        <taxon>Cytophagia</taxon>
        <taxon>Cytophagales</taxon>
        <taxon>Cyclobacteriaceae</taxon>
        <taxon>Arthrospiribacter</taxon>
    </lineage>
</organism>
<feature type="transmembrane region" description="Helical" evidence="1">
    <location>
        <begin position="16"/>
        <end position="38"/>
    </location>
</feature>
<comment type="caution">
    <text evidence="2">The sequence shown here is derived from an EMBL/GenBank/DDBJ whole genome shotgun (WGS) entry which is preliminary data.</text>
</comment>
<proteinExistence type="predicted"/>
<feature type="transmembrane region" description="Helical" evidence="1">
    <location>
        <begin position="519"/>
        <end position="535"/>
    </location>
</feature>
<gene>
    <name evidence="2" type="ORF">EGN73_03030</name>
</gene>
<evidence type="ECO:0000256" key="1">
    <source>
        <dbReference type="SAM" id="Phobius"/>
    </source>
</evidence>
<evidence type="ECO:0000313" key="2">
    <source>
        <dbReference type="EMBL" id="MBW3466791.1"/>
    </source>
</evidence>
<dbReference type="RefSeq" id="WP_219286939.1">
    <property type="nucleotide sequence ID" value="NZ_RPHB01000001.1"/>
</dbReference>
<keyword evidence="3" id="KW-1185">Reference proteome</keyword>
<accession>A0A951MCW7</accession>
<evidence type="ECO:0008006" key="4">
    <source>
        <dbReference type="Google" id="ProtNLM"/>
    </source>
</evidence>
<feature type="transmembrane region" description="Helical" evidence="1">
    <location>
        <begin position="45"/>
        <end position="63"/>
    </location>
</feature>
<keyword evidence="1" id="KW-1133">Transmembrane helix</keyword>
<protein>
    <recommendedName>
        <fullName evidence="4">Aerotolerance regulator N-terminal domain-containing protein</fullName>
    </recommendedName>
</protein>
<keyword evidence="1" id="KW-0472">Membrane</keyword>
<evidence type="ECO:0000313" key="3">
    <source>
        <dbReference type="Proteomes" id="UP000727490"/>
    </source>
</evidence>
<dbReference type="EMBL" id="RPHB01000001">
    <property type="protein sequence ID" value="MBW3466791.1"/>
    <property type="molecule type" value="Genomic_DNA"/>
</dbReference>
<sequence length="541" mass="61902">MGELQMIQFEPILSGYWLIAVLGAIFFIAVFQVISVFYKKVARSYLKVFLFLIFCSLVTLYILNPTWERELPKRSALLISANQNKADFTDFSKELQVDKILQEGESAEGFSKIHIFGEDYEKETLLSLPMVNLEWTPSSVEGQILEDLNWEGILSYGQRQKMKGKLRSEAEGKLQVKFAGEVWADMSFEGRDFELGFPALILGKNEMDLYLDEIKLGTIRYFVTAPRQKSFELKVGFPNPESRFLSEYLMKRGEQVSLSTQVSVGSSIVIGEESGEKGILIIDPSQIKNTNFSELGTDYEALLLVNVENPERDILEFNRRFGSEFAINKVAAQYLEREDGTTAHPYNFQVKNNQDTLGYSVAAFERMGDYTLGVSLLGDTFSLVLSGDSLAYAKAWEPVIEKLANKTKHSFRLKSPIFKGIKSKLIHSNVSEVPQNIENERIILSWENDPLEGESYFSNFLPLESGWIDLSESLTIYVEEPEDFSSINDRMVLWEFLKERREAYRQGEDKLLSKNEVPAWLWFILILVAASLVWIEPRYRS</sequence>